<evidence type="ECO:0000313" key="1">
    <source>
        <dbReference type="EMBL" id="SDF42267.1"/>
    </source>
</evidence>
<dbReference type="EMBL" id="FNBD01000014">
    <property type="protein sequence ID" value="SDF42267.1"/>
    <property type="molecule type" value="Genomic_DNA"/>
</dbReference>
<protein>
    <submittedName>
        <fullName evidence="1">Uncharacterized protein</fullName>
    </submittedName>
</protein>
<evidence type="ECO:0000313" key="2">
    <source>
        <dbReference type="Proteomes" id="UP000182114"/>
    </source>
</evidence>
<accession>A0A1G7KYD7</accession>
<gene>
    <name evidence="1" type="ORF">SAMN04487992_11479</name>
</gene>
<dbReference type="AlphaFoldDB" id="A0A1G7KYD7"/>
<keyword evidence="2" id="KW-1185">Reference proteome</keyword>
<proteinExistence type="predicted"/>
<dbReference type="RefSeq" id="WP_139150288.1">
    <property type="nucleotide sequence ID" value="NZ_FNBD01000014.1"/>
</dbReference>
<name>A0A1G7KYD7_9FLAO</name>
<sequence length="115" mass="13916">MGYSKSVSKRPVTRLLATLSYSYYQDGKISLERLEAAKNYFLSCHYGKDKYDDKADEQMLEELKAQQSLHYHSTTFKGSDLDLYWMHQRMFSKQCFKKWFYKNHRKENQNILDQY</sequence>
<dbReference type="Proteomes" id="UP000182114">
    <property type="component" value="Unassembled WGS sequence"/>
</dbReference>
<organism evidence="1 2">
    <name type="scientific">Cellulophaga baltica</name>
    <dbReference type="NCBI Taxonomy" id="76594"/>
    <lineage>
        <taxon>Bacteria</taxon>
        <taxon>Pseudomonadati</taxon>
        <taxon>Bacteroidota</taxon>
        <taxon>Flavobacteriia</taxon>
        <taxon>Flavobacteriales</taxon>
        <taxon>Flavobacteriaceae</taxon>
        <taxon>Cellulophaga</taxon>
    </lineage>
</organism>
<reference evidence="2" key="1">
    <citation type="submission" date="2016-10" db="EMBL/GenBank/DDBJ databases">
        <authorList>
            <person name="Varghese N."/>
            <person name="Submissions S."/>
        </authorList>
    </citation>
    <scope>NUCLEOTIDE SEQUENCE [LARGE SCALE GENOMIC DNA]</scope>
    <source>
        <strain evidence="2">DSM 24729</strain>
    </source>
</reference>